<organism evidence="3 4">
    <name type="scientific">bacterium (Candidatus Blackallbacteria) CG17_big_fil_post_rev_8_21_14_2_50_48_46</name>
    <dbReference type="NCBI Taxonomy" id="2014261"/>
    <lineage>
        <taxon>Bacteria</taxon>
        <taxon>Candidatus Blackallbacteria</taxon>
    </lineage>
</organism>
<feature type="compositionally biased region" description="Basic and acidic residues" evidence="1">
    <location>
        <begin position="128"/>
        <end position="138"/>
    </location>
</feature>
<dbReference type="SUPFAM" id="SSF46689">
    <property type="entry name" value="Homeodomain-like"/>
    <property type="match status" value="1"/>
</dbReference>
<dbReference type="Proteomes" id="UP000231019">
    <property type="component" value="Unassembled WGS sequence"/>
</dbReference>
<dbReference type="AlphaFoldDB" id="A0A2M7G890"/>
<evidence type="ECO:0000259" key="2">
    <source>
        <dbReference type="Pfam" id="PF13518"/>
    </source>
</evidence>
<name>A0A2M7G890_9BACT</name>
<gene>
    <name evidence="3" type="ORF">COW36_05935</name>
</gene>
<accession>A0A2M7G890</accession>
<protein>
    <submittedName>
        <fullName evidence="3">Transposase</fullName>
    </submittedName>
</protein>
<evidence type="ECO:0000256" key="1">
    <source>
        <dbReference type="SAM" id="MobiDB-lite"/>
    </source>
</evidence>
<feature type="domain" description="Insertion element IS150 protein InsJ-like helix-turn-helix" evidence="2">
    <location>
        <begin position="9"/>
        <end position="57"/>
    </location>
</feature>
<sequence>MKPYSEDLRIRVLQAYLSKQGSMRNIAERFDVSLSFVLALVKQYRESGNIQPRPRGGGQKLRVDEGGMDQLSQIIQDHPKATLQELCEYFAQVTGIQLSVPTMSRCFKRLQNKHARKLTPRKRGRPPKAKDSETKETD</sequence>
<proteinExistence type="predicted"/>
<evidence type="ECO:0000313" key="3">
    <source>
        <dbReference type="EMBL" id="PIW18306.1"/>
    </source>
</evidence>
<comment type="caution">
    <text evidence="3">The sequence shown here is derived from an EMBL/GenBank/DDBJ whole genome shotgun (WGS) entry which is preliminary data.</text>
</comment>
<dbReference type="Gene3D" id="1.10.10.10">
    <property type="entry name" value="Winged helix-like DNA-binding domain superfamily/Winged helix DNA-binding domain"/>
    <property type="match status" value="1"/>
</dbReference>
<feature type="compositionally biased region" description="Basic residues" evidence="1">
    <location>
        <begin position="111"/>
        <end position="127"/>
    </location>
</feature>
<evidence type="ECO:0000313" key="4">
    <source>
        <dbReference type="Proteomes" id="UP000231019"/>
    </source>
</evidence>
<dbReference type="EMBL" id="PFFQ01000013">
    <property type="protein sequence ID" value="PIW18306.1"/>
    <property type="molecule type" value="Genomic_DNA"/>
</dbReference>
<reference evidence="3 4" key="1">
    <citation type="submission" date="2017-09" db="EMBL/GenBank/DDBJ databases">
        <title>Depth-based differentiation of microbial function through sediment-hosted aquifers and enrichment of novel symbionts in the deep terrestrial subsurface.</title>
        <authorList>
            <person name="Probst A.J."/>
            <person name="Ladd B."/>
            <person name="Jarett J.K."/>
            <person name="Geller-Mcgrath D.E."/>
            <person name="Sieber C.M."/>
            <person name="Emerson J.B."/>
            <person name="Anantharaman K."/>
            <person name="Thomas B.C."/>
            <person name="Malmstrom R."/>
            <person name="Stieglmeier M."/>
            <person name="Klingl A."/>
            <person name="Woyke T."/>
            <person name="Ryan C.M."/>
            <person name="Banfield J.F."/>
        </authorList>
    </citation>
    <scope>NUCLEOTIDE SEQUENCE [LARGE SCALE GENOMIC DNA]</scope>
    <source>
        <strain evidence="3">CG17_big_fil_post_rev_8_21_14_2_50_48_46</strain>
    </source>
</reference>
<dbReference type="Pfam" id="PF13518">
    <property type="entry name" value="HTH_28"/>
    <property type="match status" value="1"/>
</dbReference>
<feature type="region of interest" description="Disordered" evidence="1">
    <location>
        <begin position="111"/>
        <end position="138"/>
    </location>
</feature>
<dbReference type="InterPro" id="IPR036388">
    <property type="entry name" value="WH-like_DNA-bd_sf"/>
</dbReference>
<dbReference type="InterPro" id="IPR009057">
    <property type="entry name" value="Homeodomain-like_sf"/>
</dbReference>
<dbReference type="InterPro" id="IPR055247">
    <property type="entry name" value="InsJ-like_HTH"/>
</dbReference>